<feature type="disulfide bond" evidence="2">
    <location>
        <begin position="56"/>
        <end position="82"/>
    </location>
</feature>
<dbReference type="GO" id="GO:0016788">
    <property type="term" value="F:hydrolase activity, acting on ester bonds"/>
    <property type="evidence" value="ECO:0007669"/>
    <property type="project" value="InterPro"/>
</dbReference>
<dbReference type="PANTHER" id="PTHR37981">
    <property type="entry name" value="LIPASE 2"/>
    <property type="match status" value="1"/>
</dbReference>
<keyword evidence="6" id="KW-0378">Hydrolase</keyword>
<dbReference type="InterPro" id="IPR022409">
    <property type="entry name" value="PKD/Chitinase_dom"/>
</dbReference>
<dbReference type="InterPro" id="IPR013783">
    <property type="entry name" value="Ig-like_fold"/>
</dbReference>
<keyword evidence="4" id="KW-0732">Signal</keyword>
<comment type="caution">
    <text evidence="6">The sequence shown here is derived from an EMBL/GenBank/DDBJ whole genome shotgun (WGS) entry which is preliminary data.</text>
</comment>
<reference evidence="6 7" key="1">
    <citation type="submission" date="2018-10" db="EMBL/GenBank/DDBJ databases">
        <title>Genomic Encyclopedia of Archaeal and Bacterial Type Strains, Phase II (KMG-II): from individual species to whole genera.</title>
        <authorList>
            <person name="Goeker M."/>
        </authorList>
    </citation>
    <scope>NUCLEOTIDE SEQUENCE [LARGE SCALE GENOMIC DNA]</scope>
    <source>
        <strain evidence="6 7">DSM 43383</strain>
    </source>
</reference>
<dbReference type="InterPro" id="IPR037460">
    <property type="entry name" value="SEST-like"/>
</dbReference>
<dbReference type="EMBL" id="RBWU01000004">
    <property type="protein sequence ID" value="RKS73719.1"/>
    <property type="molecule type" value="Genomic_DNA"/>
</dbReference>
<dbReference type="PROSITE" id="PS50093">
    <property type="entry name" value="PKD"/>
    <property type="match status" value="1"/>
</dbReference>
<dbReference type="Gene3D" id="2.60.40.10">
    <property type="entry name" value="Immunoglobulins"/>
    <property type="match status" value="1"/>
</dbReference>
<sequence length="401" mass="43812">MRYVKPVSVVAMGVAMTVTAMASPVAAEPLSDGAQWVALGDSFQAGTGTEDYTGDCHRSKWSHVSVLDAEGSGPKPLAFVACEGATSHDLYRSMKGEPPQADAVLDNAGSIRVTTLGIGGNDMGFASILTDCIIRHLSGPSCERAYDSRVQANYDRLVNNLDPATGLNRLQAVYTDLFHRAPLTRLITPTYPKFFPRRGGWRWWESGLLIKRCNGIRVSDQLWINNWIRRLDNAIIGSSQSVGAIPVDLYAASDGYELCSREDNGDYLNGIRVPLYNSFHPTKLGYGVNANHLRPVLRQQLAAPPRRHAKAPTPLPKSNTPPKAHLKLTRDGDTIKVDASGSRDPDGKIVQYLWEFDDATMNDGKSVSHTYKKAGTYTVTLIVMDDEGEMGFATADSIKVE</sequence>
<feature type="active site" description="Nucleophile" evidence="1">
    <location>
        <position position="42"/>
    </location>
</feature>
<proteinExistence type="predicted"/>
<gene>
    <name evidence="6" type="ORF">BZB76_4422</name>
</gene>
<feature type="disulfide bond" evidence="2">
    <location>
        <begin position="213"/>
        <end position="259"/>
    </location>
</feature>
<dbReference type="CDD" id="cd00146">
    <property type="entry name" value="PKD"/>
    <property type="match status" value="1"/>
</dbReference>
<dbReference type="Gene3D" id="3.40.50.1110">
    <property type="entry name" value="SGNH hydrolase"/>
    <property type="match status" value="1"/>
</dbReference>
<dbReference type="GO" id="GO:0005975">
    <property type="term" value="P:carbohydrate metabolic process"/>
    <property type="evidence" value="ECO:0007669"/>
    <property type="project" value="UniProtKB-ARBA"/>
</dbReference>
<dbReference type="Pfam" id="PF13472">
    <property type="entry name" value="Lipase_GDSL_2"/>
    <property type="match status" value="1"/>
</dbReference>
<dbReference type="InterPro" id="IPR036514">
    <property type="entry name" value="SGNH_hydro_sf"/>
</dbReference>
<evidence type="ECO:0000256" key="3">
    <source>
        <dbReference type="SAM" id="MobiDB-lite"/>
    </source>
</evidence>
<evidence type="ECO:0000256" key="2">
    <source>
        <dbReference type="PIRSR" id="PIRSR637460-2"/>
    </source>
</evidence>
<dbReference type="InterPro" id="IPR000601">
    <property type="entry name" value="PKD_dom"/>
</dbReference>
<dbReference type="InterPro" id="IPR035986">
    <property type="entry name" value="PKD_dom_sf"/>
</dbReference>
<evidence type="ECO:0000256" key="1">
    <source>
        <dbReference type="PIRSR" id="PIRSR637460-1"/>
    </source>
</evidence>
<evidence type="ECO:0000313" key="6">
    <source>
        <dbReference type="EMBL" id="RKS73719.1"/>
    </source>
</evidence>
<evidence type="ECO:0000256" key="4">
    <source>
        <dbReference type="SAM" id="SignalP"/>
    </source>
</evidence>
<dbReference type="SMART" id="SM00089">
    <property type="entry name" value="PKD"/>
    <property type="match status" value="1"/>
</dbReference>
<evidence type="ECO:0000313" key="7">
    <source>
        <dbReference type="Proteomes" id="UP000274601"/>
    </source>
</evidence>
<feature type="domain" description="PKD" evidence="5">
    <location>
        <begin position="334"/>
        <end position="401"/>
    </location>
</feature>
<feature type="chain" id="PRO_5038574932" evidence="4">
    <location>
        <begin position="23"/>
        <end position="401"/>
    </location>
</feature>
<dbReference type="GO" id="GO:0006629">
    <property type="term" value="P:lipid metabolic process"/>
    <property type="evidence" value="ECO:0007669"/>
    <property type="project" value="TreeGrafter"/>
</dbReference>
<feature type="active site" evidence="1">
    <location>
        <position position="280"/>
    </location>
</feature>
<dbReference type="InterPro" id="IPR013830">
    <property type="entry name" value="SGNH_hydro"/>
</dbReference>
<dbReference type="CDD" id="cd01823">
    <property type="entry name" value="SEST_like"/>
    <property type="match status" value="1"/>
</dbReference>
<dbReference type="Proteomes" id="UP000274601">
    <property type="component" value="Unassembled WGS sequence"/>
</dbReference>
<dbReference type="SUPFAM" id="SSF52266">
    <property type="entry name" value="SGNH hydrolase"/>
    <property type="match status" value="1"/>
</dbReference>
<dbReference type="Pfam" id="PF18911">
    <property type="entry name" value="PKD_4"/>
    <property type="match status" value="1"/>
</dbReference>
<dbReference type="AlphaFoldDB" id="A0A495QMB9"/>
<protein>
    <submittedName>
        <fullName evidence="6">GDSL-like lipase/acylhydrolase family protein</fullName>
    </submittedName>
</protein>
<feature type="disulfide bond" evidence="2">
    <location>
        <begin position="132"/>
        <end position="142"/>
    </location>
</feature>
<feature type="signal peptide" evidence="4">
    <location>
        <begin position="1"/>
        <end position="22"/>
    </location>
</feature>
<dbReference type="SUPFAM" id="SSF49299">
    <property type="entry name" value="PKD domain"/>
    <property type="match status" value="1"/>
</dbReference>
<dbReference type="OrthoDB" id="5503950at2"/>
<dbReference type="PANTHER" id="PTHR37981:SF1">
    <property type="entry name" value="SGNH HYDROLASE-TYPE ESTERASE DOMAIN-CONTAINING PROTEIN"/>
    <property type="match status" value="1"/>
</dbReference>
<evidence type="ECO:0000259" key="5">
    <source>
        <dbReference type="PROSITE" id="PS50093"/>
    </source>
</evidence>
<name>A0A495QMB9_9ACTN</name>
<accession>A0A495QMB9</accession>
<keyword evidence="7" id="KW-1185">Reference proteome</keyword>
<feature type="region of interest" description="Disordered" evidence="3">
    <location>
        <begin position="302"/>
        <end position="327"/>
    </location>
</feature>
<organism evidence="6 7">
    <name type="scientific">Actinomadura pelletieri DSM 43383</name>
    <dbReference type="NCBI Taxonomy" id="1120940"/>
    <lineage>
        <taxon>Bacteria</taxon>
        <taxon>Bacillati</taxon>
        <taxon>Actinomycetota</taxon>
        <taxon>Actinomycetes</taxon>
        <taxon>Streptosporangiales</taxon>
        <taxon>Thermomonosporaceae</taxon>
        <taxon>Actinomadura</taxon>
    </lineage>
</organism>
<keyword evidence="2" id="KW-1015">Disulfide bond</keyword>